<feature type="compositionally biased region" description="Polar residues" evidence="8">
    <location>
        <begin position="8"/>
        <end position="17"/>
    </location>
</feature>
<dbReference type="EMBL" id="CP020743">
    <property type="protein sequence ID" value="ARJ21536.1"/>
    <property type="molecule type" value="Genomic_DNA"/>
</dbReference>
<keyword evidence="7 9" id="KW-0472">Membrane</keyword>
<dbReference type="Gene3D" id="1.20.1740.10">
    <property type="entry name" value="Amino acid/polyamine transporter I"/>
    <property type="match status" value="1"/>
</dbReference>
<keyword evidence="5" id="KW-0029">Amino-acid transport</keyword>
<evidence type="ECO:0000313" key="14">
    <source>
        <dbReference type="Proteomes" id="UP000305524"/>
    </source>
</evidence>
<feature type="transmembrane region" description="Helical" evidence="9">
    <location>
        <begin position="40"/>
        <end position="61"/>
    </location>
</feature>
<keyword evidence="6 9" id="KW-1133">Transmembrane helix</keyword>
<dbReference type="InterPro" id="IPR004840">
    <property type="entry name" value="Amino_acid_permease_CS"/>
</dbReference>
<dbReference type="AlphaFoldDB" id="A0A1W6A6P3"/>
<reference evidence="11 13" key="1">
    <citation type="submission" date="2017-04" db="EMBL/GenBank/DDBJ databases">
        <title>The Characteristic of a Fine Plant Growth-Promoting Rhizobacteria Bacillus mycoides Gnyt1 and its Whole Genome Sequencing Analysis.</title>
        <authorList>
            <person name="Li J.H."/>
            <person name="Yao T."/>
        </authorList>
    </citation>
    <scope>NUCLEOTIDE SEQUENCE [LARGE SCALE GENOMIC DNA]</scope>
    <source>
        <strain evidence="11 13">Gnyt1</strain>
    </source>
</reference>
<proteinExistence type="predicted"/>
<dbReference type="Proteomes" id="UP000305524">
    <property type="component" value="Unassembled WGS sequence"/>
</dbReference>
<feature type="transmembrane region" description="Helical" evidence="9">
    <location>
        <begin position="388"/>
        <end position="413"/>
    </location>
</feature>
<dbReference type="Proteomes" id="UP000192932">
    <property type="component" value="Chromosome"/>
</dbReference>
<evidence type="ECO:0000313" key="12">
    <source>
        <dbReference type="EMBL" id="TKI81136.1"/>
    </source>
</evidence>
<keyword evidence="3" id="KW-1003">Cell membrane</keyword>
<evidence type="ECO:0000256" key="1">
    <source>
        <dbReference type="ARBA" id="ARBA00004141"/>
    </source>
</evidence>
<evidence type="ECO:0000313" key="11">
    <source>
        <dbReference type="EMBL" id="ARJ21536.1"/>
    </source>
</evidence>
<evidence type="ECO:0000256" key="4">
    <source>
        <dbReference type="ARBA" id="ARBA00022692"/>
    </source>
</evidence>
<gene>
    <name evidence="11" type="ORF">B7492_09855</name>
    <name evidence="12" type="ORF">FC701_26085</name>
</gene>
<dbReference type="EMBL" id="SZOD01000772">
    <property type="protein sequence ID" value="TKI81136.1"/>
    <property type="molecule type" value="Genomic_DNA"/>
</dbReference>
<organism evidence="11 13">
    <name type="scientific">Bacillus mycoides</name>
    <dbReference type="NCBI Taxonomy" id="1405"/>
    <lineage>
        <taxon>Bacteria</taxon>
        <taxon>Bacillati</taxon>
        <taxon>Bacillota</taxon>
        <taxon>Bacilli</taxon>
        <taxon>Bacillales</taxon>
        <taxon>Bacillaceae</taxon>
        <taxon>Bacillus</taxon>
        <taxon>Bacillus cereus group</taxon>
    </lineage>
</organism>
<dbReference type="PIRSF" id="PIRSF006060">
    <property type="entry name" value="AA_transporter"/>
    <property type="match status" value="1"/>
</dbReference>
<feature type="region of interest" description="Disordered" evidence="8">
    <location>
        <begin position="1"/>
        <end position="30"/>
    </location>
</feature>
<evidence type="ECO:0000256" key="2">
    <source>
        <dbReference type="ARBA" id="ARBA00022448"/>
    </source>
</evidence>
<accession>A0A1W6A6P3</accession>
<comment type="subcellular location">
    <subcellularLocation>
        <location evidence="1">Membrane</location>
        <topology evidence="1">Multi-pass membrane protein</topology>
    </subcellularLocation>
</comment>
<feature type="transmembrane region" description="Helical" evidence="9">
    <location>
        <begin position="121"/>
        <end position="143"/>
    </location>
</feature>
<evidence type="ECO:0000259" key="10">
    <source>
        <dbReference type="Pfam" id="PF00324"/>
    </source>
</evidence>
<feature type="transmembrane region" description="Helical" evidence="9">
    <location>
        <begin position="149"/>
        <end position="167"/>
    </location>
</feature>
<dbReference type="FunFam" id="1.20.1740.10:FF:000001">
    <property type="entry name" value="Amino acid permease"/>
    <property type="match status" value="1"/>
</dbReference>
<dbReference type="PROSITE" id="PS00218">
    <property type="entry name" value="AMINO_ACID_PERMEASE_1"/>
    <property type="match status" value="1"/>
</dbReference>
<evidence type="ECO:0000256" key="8">
    <source>
        <dbReference type="SAM" id="MobiDB-lite"/>
    </source>
</evidence>
<feature type="transmembrane region" description="Helical" evidence="9">
    <location>
        <begin position="221"/>
        <end position="241"/>
    </location>
</feature>
<dbReference type="Pfam" id="PF00324">
    <property type="entry name" value="AA_permease"/>
    <property type="match status" value="1"/>
</dbReference>
<name>A0A1W6A6P3_BACMY</name>
<feature type="transmembrane region" description="Helical" evidence="9">
    <location>
        <begin position="179"/>
        <end position="201"/>
    </location>
</feature>
<dbReference type="GO" id="GO:0016020">
    <property type="term" value="C:membrane"/>
    <property type="evidence" value="ECO:0007669"/>
    <property type="project" value="UniProtKB-SubCell"/>
</dbReference>
<keyword evidence="2" id="KW-0813">Transport</keyword>
<feature type="transmembrane region" description="Helical" evidence="9">
    <location>
        <begin position="361"/>
        <end position="382"/>
    </location>
</feature>
<evidence type="ECO:0000256" key="6">
    <source>
        <dbReference type="ARBA" id="ARBA00022989"/>
    </source>
</evidence>
<evidence type="ECO:0000256" key="3">
    <source>
        <dbReference type="ARBA" id="ARBA00022475"/>
    </source>
</evidence>
<evidence type="ECO:0000256" key="7">
    <source>
        <dbReference type="ARBA" id="ARBA00023136"/>
    </source>
</evidence>
<dbReference type="InterPro" id="IPR050524">
    <property type="entry name" value="APC_YAT"/>
</dbReference>
<feature type="transmembrane region" description="Helical" evidence="9">
    <location>
        <begin position="433"/>
        <end position="452"/>
    </location>
</feature>
<reference evidence="12 14" key="2">
    <citation type="journal article" date="2019" name="Environ. Microbiol.">
        <title>An active ?-lactamase is a part of an orchestrated cell wall stress resistance network of Bacillus subtilis and related rhizosphere species.</title>
        <authorList>
            <person name="Bucher T."/>
            <person name="Keren-Paz A."/>
            <person name="Hausser J."/>
            <person name="Olender T."/>
            <person name="Cytryn E."/>
            <person name="Kolodkin-Gal I."/>
        </authorList>
    </citation>
    <scope>NUCLEOTIDE SEQUENCE [LARGE SCALE GENOMIC DNA]</scope>
    <source>
        <strain evidence="12 14">I186</strain>
    </source>
</reference>
<feature type="domain" description="Amino acid permease/ SLC12A" evidence="10">
    <location>
        <begin position="39"/>
        <end position="492"/>
    </location>
</feature>
<keyword evidence="4 9" id="KW-0812">Transmembrane</keyword>
<protein>
    <submittedName>
        <fullName evidence="12">Amino acid permease</fullName>
    </submittedName>
    <submittedName>
        <fullName evidence="11">Gamma-aminobutyrate permease</fullName>
    </submittedName>
</protein>
<dbReference type="PANTHER" id="PTHR43341">
    <property type="entry name" value="AMINO ACID PERMEASE"/>
    <property type="match status" value="1"/>
</dbReference>
<sequence>MGEIMSSERATVTSSIDNKIHKPNENPTGTLKRTLETRHLTMIAIGGSIGTGLFVSSGTSIQTAGPGGALIAYILIGIMVYLIMMSLGELATFLPDSGSFSTYATKFVDPALGFALGWNYWYTWAITIAVELSAAAIIMKFWFPSVPGIIWSAIFLTVIVLLNYFSTKSFGEVEFWFSLVKVITIIIFLLVGLFTIFGILGGEFVGYKNFTIEEASFPSNSLSILSVFMIAGFSFQGTELIGVAAGESKNPKKNVPKAIKQVFWRILLFYICSILIIGLLIPYTNPYLMNNNIENISMSPFTIVFEKAGLAFAASVMNAVILTSILSAANSGMYASTRMLWSLAKEGKAPKSLLKLNKNGIPVNALIITSLVGMLAFLSSFLGEGVVFMWLLNSSGVSGFLSWIGIALCHYRFRKAYMAQGKDISNLPYKAKWFPFSPIISIILCMIIIVGQEYNAILKMEISWINLCMTYSSVVIFFIIWFGYKLKYKTKLIDLKNCELK</sequence>
<evidence type="ECO:0000256" key="9">
    <source>
        <dbReference type="SAM" id="Phobius"/>
    </source>
</evidence>
<dbReference type="InterPro" id="IPR004841">
    <property type="entry name" value="AA-permease/SLC12A_dom"/>
</dbReference>
<evidence type="ECO:0000313" key="13">
    <source>
        <dbReference type="Proteomes" id="UP000192932"/>
    </source>
</evidence>
<feature type="transmembrane region" description="Helical" evidence="9">
    <location>
        <begin position="308"/>
        <end position="329"/>
    </location>
</feature>
<dbReference type="PANTHER" id="PTHR43341:SF1">
    <property type="entry name" value="GENERAL AMINO-ACID PERMEASE GAP1"/>
    <property type="match status" value="1"/>
</dbReference>
<evidence type="ECO:0000256" key="5">
    <source>
        <dbReference type="ARBA" id="ARBA00022970"/>
    </source>
</evidence>
<dbReference type="GO" id="GO:0015171">
    <property type="term" value="F:amino acid transmembrane transporter activity"/>
    <property type="evidence" value="ECO:0007669"/>
    <property type="project" value="TreeGrafter"/>
</dbReference>
<feature type="transmembrane region" description="Helical" evidence="9">
    <location>
        <begin position="464"/>
        <end position="484"/>
    </location>
</feature>
<feature type="transmembrane region" description="Helical" evidence="9">
    <location>
        <begin position="67"/>
        <end position="84"/>
    </location>
</feature>
<feature type="transmembrane region" description="Helical" evidence="9">
    <location>
        <begin position="262"/>
        <end position="283"/>
    </location>
</feature>